<evidence type="ECO:0000313" key="1">
    <source>
        <dbReference type="EMBL" id="CAB0010881.1"/>
    </source>
</evidence>
<evidence type="ECO:0000313" key="2">
    <source>
        <dbReference type="Proteomes" id="UP000479000"/>
    </source>
</evidence>
<dbReference type="AlphaFoldDB" id="A0A6H5H1D1"/>
<organism evidence="1 2">
    <name type="scientific">Nesidiocoris tenuis</name>
    <dbReference type="NCBI Taxonomy" id="355587"/>
    <lineage>
        <taxon>Eukaryota</taxon>
        <taxon>Metazoa</taxon>
        <taxon>Ecdysozoa</taxon>
        <taxon>Arthropoda</taxon>
        <taxon>Hexapoda</taxon>
        <taxon>Insecta</taxon>
        <taxon>Pterygota</taxon>
        <taxon>Neoptera</taxon>
        <taxon>Paraneoptera</taxon>
        <taxon>Hemiptera</taxon>
        <taxon>Heteroptera</taxon>
        <taxon>Panheteroptera</taxon>
        <taxon>Cimicomorpha</taxon>
        <taxon>Miridae</taxon>
        <taxon>Dicyphina</taxon>
        <taxon>Nesidiocoris</taxon>
    </lineage>
</organism>
<name>A0A6H5H1D1_9HEMI</name>
<dbReference type="EMBL" id="CADCXU010023388">
    <property type="protein sequence ID" value="CAB0010881.1"/>
    <property type="molecule type" value="Genomic_DNA"/>
</dbReference>
<reference evidence="1 2" key="1">
    <citation type="submission" date="2020-02" db="EMBL/GenBank/DDBJ databases">
        <authorList>
            <person name="Ferguson B K."/>
        </authorList>
    </citation>
    <scope>NUCLEOTIDE SEQUENCE [LARGE SCALE GENOMIC DNA]</scope>
</reference>
<accession>A0A6H5H1D1</accession>
<sequence>MFDPHGHVGYRRAHKYRMMKQTYSKFTGLFVCSLRRGSVIRTRRIHRLKYARRIPSSEKRRSVFT</sequence>
<proteinExistence type="predicted"/>
<gene>
    <name evidence="1" type="ORF">NTEN_LOCUS15874</name>
</gene>
<feature type="non-terminal residue" evidence="1">
    <location>
        <position position="65"/>
    </location>
</feature>
<keyword evidence="2" id="KW-1185">Reference proteome</keyword>
<dbReference type="Proteomes" id="UP000479000">
    <property type="component" value="Unassembled WGS sequence"/>
</dbReference>
<protein>
    <submittedName>
        <fullName evidence="1">Uncharacterized protein</fullName>
    </submittedName>
</protein>